<accession>A0A0F9UPG7</accession>
<name>A0A0F9UPG7_9ZZZZ</name>
<organism evidence="1">
    <name type="scientific">marine sediment metagenome</name>
    <dbReference type="NCBI Taxonomy" id="412755"/>
    <lineage>
        <taxon>unclassified sequences</taxon>
        <taxon>metagenomes</taxon>
        <taxon>ecological metagenomes</taxon>
    </lineage>
</organism>
<comment type="caution">
    <text evidence="1">The sequence shown here is derived from an EMBL/GenBank/DDBJ whole genome shotgun (WGS) entry which is preliminary data.</text>
</comment>
<sequence>MKRVLLVEDDSFLILIDISLFFDIIEKQKGNYGDKN</sequence>
<proteinExistence type="predicted"/>
<dbReference type="EMBL" id="LAZR01000085">
    <property type="protein sequence ID" value="KKN93539.1"/>
    <property type="molecule type" value="Genomic_DNA"/>
</dbReference>
<evidence type="ECO:0000313" key="1">
    <source>
        <dbReference type="EMBL" id="KKN93539.1"/>
    </source>
</evidence>
<gene>
    <name evidence="1" type="ORF">LCGC14_0197280</name>
</gene>
<protein>
    <submittedName>
        <fullName evidence="1">Uncharacterized protein</fullName>
    </submittedName>
</protein>
<reference evidence="1" key="1">
    <citation type="journal article" date="2015" name="Nature">
        <title>Complex archaea that bridge the gap between prokaryotes and eukaryotes.</title>
        <authorList>
            <person name="Spang A."/>
            <person name="Saw J.H."/>
            <person name="Jorgensen S.L."/>
            <person name="Zaremba-Niedzwiedzka K."/>
            <person name="Martijn J."/>
            <person name="Lind A.E."/>
            <person name="van Eijk R."/>
            <person name="Schleper C."/>
            <person name="Guy L."/>
            <person name="Ettema T.J."/>
        </authorList>
    </citation>
    <scope>NUCLEOTIDE SEQUENCE</scope>
</reference>
<dbReference type="AlphaFoldDB" id="A0A0F9UPG7"/>